<dbReference type="Proteomes" id="UP000070346">
    <property type="component" value="Unassembled WGS sequence"/>
</dbReference>
<dbReference type="OrthoDB" id="2301738at2"/>
<name>A0A9X0J6H2_LACJH</name>
<dbReference type="RefSeq" id="WP_061400365.1">
    <property type="nucleotide sequence ID" value="NZ_LSNG01000031.1"/>
</dbReference>
<gene>
    <name evidence="1" type="ORF">AYJ53_08070</name>
</gene>
<evidence type="ECO:0000313" key="1">
    <source>
        <dbReference type="EMBL" id="KXN75971.1"/>
    </source>
</evidence>
<comment type="caution">
    <text evidence="1">The sequence shown here is derived from an EMBL/GenBank/DDBJ whole genome shotgun (WGS) entry which is preliminary data.</text>
</comment>
<dbReference type="EMBL" id="LSNG01000031">
    <property type="protein sequence ID" value="KXN75971.1"/>
    <property type="molecule type" value="Genomic_DNA"/>
</dbReference>
<proteinExistence type="predicted"/>
<accession>A0A9X0J6H2</accession>
<protein>
    <submittedName>
        <fullName evidence="1">Uncharacterized protein</fullName>
    </submittedName>
</protein>
<organism evidence="1 2">
    <name type="scientific">Lactobacillus johnsonii</name>
    <dbReference type="NCBI Taxonomy" id="33959"/>
    <lineage>
        <taxon>Bacteria</taxon>
        <taxon>Bacillati</taxon>
        <taxon>Bacillota</taxon>
        <taxon>Bacilli</taxon>
        <taxon>Lactobacillales</taxon>
        <taxon>Lactobacillaceae</taxon>
        <taxon>Lactobacillus</taxon>
    </lineage>
</organism>
<sequence length="65" mass="7335">MQNFVNAFVKVFTNVADLPRLVLQPGHDLKAKSVKTNNYGGFTYSDWKKVGNDMKRGLISFGQSR</sequence>
<evidence type="ECO:0000313" key="2">
    <source>
        <dbReference type="Proteomes" id="UP000070346"/>
    </source>
</evidence>
<dbReference type="AlphaFoldDB" id="A0A9X0J6H2"/>
<reference evidence="1 2" key="1">
    <citation type="submission" date="2016-02" db="EMBL/GenBank/DDBJ databases">
        <title>Complete Genome Sequences of Lactobacillus johnsonii Strain W1.</title>
        <authorList>
            <person name="Sun Y."/>
            <person name="Wu X."/>
        </authorList>
    </citation>
    <scope>NUCLEOTIDE SEQUENCE [LARGE SCALE GENOMIC DNA]</scope>
    <source>
        <strain evidence="1 2">W1</strain>
    </source>
</reference>